<evidence type="ECO:0000313" key="2">
    <source>
        <dbReference type="Proteomes" id="UP000011885"/>
    </source>
</evidence>
<dbReference type="Proteomes" id="UP000011885">
    <property type="component" value="Unassembled WGS sequence"/>
</dbReference>
<organism evidence="1 2">
    <name type="scientific">Rhodopirellula sallentina SM41</name>
    <dbReference type="NCBI Taxonomy" id="1263870"/>
    <lineage>
        <taxon>Bacteria</taxon>
        <taxon>Pseudomonadati</taxon>
        <taxon>Planctomycetota</taxon>
        <taxon>Planctomycetia</taxon>
        <taxon>Pirellulales</taxon>
        <taxon>Pirellulaceae</taxon>
        <taxon>Rhodopirellula</taxon>
    </lineage>
</organism>
<name>M5TWH8_9BACT</name>
<proteinExistence type="predicted"/>
<sequence length="40" mass="4320">MRFHSRRLGRKRGLSGKAFVSADSPIDNSSVGSLRIMAAS</sequence>
<reference evidence="1 2" key="1">
    <citation type="journal article" date="2013" name="Mar. Genomics">
        <title>Expression of sulfatases in Rhodopirellula baltica and the diversity of sulfatases in the genus Rhodopirellula.</title>
        <authorList>
            <person name="Wegner C.E."/>
            <person name="Richter-Heitmann T."/>
            <person name="Klindworth A."/>
            <person name="Klockow C."/>
            <person name="Richter M."/>
            <person name="Achstetter T."/>
            <person name="Glockner F.O."/>
            <person name="Harder J."/>
        </authorList>
    </citation>
    <scope>NUCLEOTIDE SEQUENCE [LARGE SCALE GENOMIC DNA]</scope>
    <source>
        <strain evidence="1 2">SM41</strain>
    </source>
</reference>
<protein>
    <submittedName>
        <fullName evidence="1">Uncharacterized protein</fullName>
    </submittedName>
</protein>
<keyword evidence="2" id="KW-1185">Reference proteome</keyword>
<dbReference type="AlphaFoldDB" id="M5TWH8"/>
<dbReference type="PATRIC" id="fig|1263870.3.peg.5472"/>
<dbReference type="EMBL" id="ANOH01000359">
    <property type="protein sequence ID" value="EMI53389.1"/>
    <property type="molecule type" value="Genomic_DNA"/>
</dbReference>
<comment type="caution">
    <text evidence="1">The sequence shown here is derived from an EMBL/GenBank/DDBJ whole genome shotgun (WGS) entry which is preliminary data.</text>
</comment>
<evidence type="ECO:0000313" key="1">
    <source>
        <dbReference type="EMBL" id="EMI53389.1"/>
    </source>
</evidence>
<dbReference type="RefSeq" id="WP_008685310.1">
    <property type="nucleotide sequence ID" value="NZ_ANOH01000359.1"/>
</dbReference>
<gene>
    <name evidence="1" type="ORF">RSSM_05172</name>
</gene>
<accession>M5TWH8</accession>